<evidence type="ECO:0000313" key="7">
    <source>
        <dbReference type="EMBL" id="HHS51783.1"/>
    </source>
</evidence>
<comment type="caution">
    <text evidence="7">The sequence shown here is derived from an EMBL/GenBank/DDBJ whole genome shotgun (WGS) entry which is preliminary data.</text>
</comment>
<evidence type="ECO:0000256" key="6">
    <source>
        <dbReference type="ARBA" id="ARBA00024207"/>
    </source>
</evidence>
<dbReference type="GO" id="GO:0004540">
    <property type="term" value="F:RNA nuclease activity"/>
    <property type="evidence" value="ECO:0007669"/>
    <property type="project" value="InterPro"/>
</dbReference>
<dbReference type="AlphaFoldDB" id="A0A7C6EFF2"/>
<protein>
    <submittedName>
        <fullName evidence="7">DUF86 domain-containing protein</fullName>
    </submittedName>
</protein>
<keyword evidence="3" id="KW-0540">Nuclease</keyword>
<dbReference type="Pfam" id="PF01934">
    <property type="entry name" value="HepT-like"/>
    <property type="match status" value="1"/>
</dbReference>
<dbReference type="GO" id="GO:0016787">
    <property type="term" value="F:hydrolase activity"/>
    <property type="evidence" value="ECO:0007669"/>
    <property type="project" value="UniProtKB-KW"/>
</dbReference>
<dbReference type="GO" id="GO:0000166">
    <property type="term" value="F:nucleotide binding"/>
    <property type="evidence" value="ECO:0007669"/>
    <property type="project" value="UniProtKB-KW"/>
</dbReference>
<dbReference type="InterPro" id="IPR008201">
    <property type="entry name" value="HepT-like"/>
</dbReference>
<keyword evidence="5" id="KW-0378">Hydrolase</keyword>
<dbReference type="EMBL" id="DTLI01000069">
    <property type="protein sequence ID" value="HHS51783.1"/>
    <property type="molecule type" value="Genomic_DNA"/>
</dbReference>
<reference evidence="7" key="1">
    <citation type="journal article" date="2020" name="mSystems">
        <title>Genome- and Community-Level Interaction Insights into Carbon Utilization and Element Cycling Functions of Hydrothermarchaeota in Hydrothermal Sediment.</title>
        <authorList>
            <person name="Zhou Z."/>
            <person name="Liu Y."/>
            <person name="Xu W."/>
            <person name="Pan J."/>
            <person name="Luo Z.H."/>
            <person name="Li M."/>
        </authorList>
    </citation>
    <scope>NUCLEOTIDE SEQUENCE [LARGE SCALE GENOMIC DNA]</scope>
    <source>
        <strain evidence="7">SpSt-876</strain>
    </source>
</reference>
<name>A0A7C6EFF2_UNCW3</name>
<evidence type="ECO:0000256" key="2">
    <source>
        <dbReference type="ARBA" id="ARBA00022649"/>
    </source>
</evidence>
<keyword evidence="2" id="KW-1277">Toxin-antitoxin system</keyword>
<dbReference type="Gene3D" id="1.20.120.580">
    <property type="entry name" value="bsu32300-like"/>
    <property type="match status" value="1"/>
</dbReference>
<dbReference type="PANTHER" id="PTHR34139:SF1">
    <property type="entry name" value="RNASE MJ1380-RELATED"/>
    <property type="match status" value="1"/>
</dbReference>
<dbReference type="InterPro" id="IPR037038">
    <property type="entry name" value="HepT-like_sf"/>
</dbReference>
<dbReference type="GO" id="GO:0110001">
    <property type="term" value="C:toxin-antitoxin complex"/>
    <property type="evidence" value="ECO:0007669"/>
    <property type="project" value="InterPro"/>
</dbReference>
<evidence type="ECO:0000256" key="1">
    <source>
        <dbReference type="ARBA" id="ARBA00022553"/>
    </source>
</evidence>
<evidence type="ECO:0000256" key="5">
    <source>
        <dbReference type="ARBA" id="ARBA00022801"/>
    </source>
</evidence>
<evidence type="ECO:0000256" key="3">
    <source>
        <dbReference type="ARBA" id="ARBA00022722"/>
    </source>
</evidence>
<dbReference type="PANTHER" id="PTHR34139">
    <property type="entry name" value="UPF0331 PROTEIN MJ0127"/>
    <property type="match status" value="1"/>
</dbReference>
<accession>A0A7C6EFF2</accession>
<organism evidence="7">
    <name type="scientific">candidate division WOR-3 bacterium</name>
    <dbReference type="NCBI Taxonomy" id="2052148"/>
    <lineage>
        <taxon>Bacteria</taxon>
        <taxon>Bacteria division WOR-3</taxon>
    </lineage>
</organism>
<dbReference type="InterPro" id="IPR051813">
    <property type="entry name" value="HepT_RNase_toxin"/>
</dbReference>
<evidence type="ECO:0000256" key="4">
    <source>
        <dbReference type="ARBA" id="ARBA00022741"/>
    </source>
</evidence>
<comment type="similarity">
    <text evidence="6">Belongs to the HepT RNase toxin family.</text>
</comment>
<keyword evidence="4" id="KW-0547">Nucleotide-binding</keyword>
<proteinExistence type="inferred from homology"/>
<sequence>MFKRGDREFLCDIKEAIERIENYIGDIEYEEFLREIKTQDAVVRNLEIIGEAVKNLSATLKKKYRDIEWKEIAGMRDKIIHFYFGIKWDIVWSAIKDRLPKLKTQIKTILKGI</sequence>
<keyword evidence="1" id="KW-0597">Phosphoprotein</keyword>
<gene>
    <name evidence="7" type="ORF">ENW73_02805</name>
</gene>